<evidence type="ECO:0000256" key="5">
    <source>
        <dbReference type="PIRSR" id="PIRSR015582-2"/>
    </source>
</evidence>
<evidence type="ECO:0000256" key="3">
    <source>
        <dbReference type="ARBA" id="ARBA00022842"/>
    </source>
</evidence>
<dbReference type="InterPro" id="IPR040442">
    <property type="entry name" value="Pyrv_kinase-like_dom_sf"/>
</dbReference>
<dbReference type="SUPFAM" id="SSF51621">
    <property type="entry name" value="Phosphoenolpyruvate/pyruvate domain"/>
    <property type="match status" value="1"/>
</dbReference>
<dbReference type="InterPro" id="IPR015813">
    <property type="entry name" value="Pyrv/PenolPyrv_kinase-like_dom"/>
</dbReference>
<dbReference type="Proteomes" id="UP000316798">
    <property type="component" value="Chromosome"/>
</dbReference>
<feature type="domain" description="HpcH/HpaI aldolase/citrate lyase" evidence="6">
    <location>
        <begin position="4"/>
        <end position="207"/>
    </location>
</feature>
<keyword evidence="2 5" id="KW-0479">Metal-binding</keyword>
<dbReference type="EMBL" id="CP035503">
    <property type="protein sequence ID" value="QDL38788.1"/>
    <property type="molecule type" value="Genomic_DNA"/>
</dbReference>
<feature type="binding site" evidence="4">
    <location>
        <position position="114"/>
    </location>
    <ligand>
        <name>substrate</name>
    </ligand>
</feature>
<dbReference type="AlphaFoldDB" id="A0A515DEE4"/>
<sequence length="269" mass="28855">MMERSYLFVPGNRPERFDKAYGAGAHAVIVDLEDAVGPADKATARAAARAWLTAEKPVWLRINGPESEWFTSDLDILALAGVKGVMLPKAEDTAAIAEIRGRLGAGARIIPLIESALGLWRAEAIVCAEGVERLAFGSFDFQLDTGIAGEREELLFARSQLVLVSRVAGRLAPVDGVTVALDDEAELREDVERARRLGFGGKLCIHPKQVAAVNAGFRAPDADVAWARRVLEAADAAADNAVRLDGKLIDRPIIDRARAILADAEGPRS</sequence>
<evidence type="ECO:0000313" key="8">
    <source>
        <dbReference type="Proteomes" id="UP000316798"/>
    </source>
</evidence>
<dbReference type="KEGG" id="rhf:EUB48_16995"/>
<dbReference type="GO" id="GO:0000287">
    <property type="term" value="F:magnesium ion binding"/>
    <property type="evidence" value="ECO:0007669"/>
    <property type="project" value="TreeGrafter"/>
</dbReference>
<dbReference type="PANTHER" id="PTHR32308">
    <property type="entry name" value="LYASE BETA SUBUNIT, PUTATIVE (AFU_ORTHOLOGUE AFUA_4G13030)-RELATED"/>
    <property type="match status" value="1"/>
</dbReference>
<organism evidence="7 8">
    <name type="scientific">Rhodoferax sediminis</name>
    <dbReference type="NCBI Taxonomy" id="2509614"/>
    <lineage>
        <taxon>Bacteria</taxon>
        <taxon>Pseudomonadati</taxon>
        <taxon>Pseudomonadota</taxon>
        <taxon>Betaproteobacteria</taxon>
        <taxon>Burkholderiales</taxon>
        <taxon>Comamonadaceae</taxon>
        <taxon>Rhodoferax</taxon>
    </lineage>
</organism>
<evidence type="ECO:0000256" key="4">
    <source>
        <dbReference type="PIRSR" id="PIRSR015582-1"/>
    </source>
</evidence>
<accession>A0A515DEE4</accession>
<dbReference type="PANTHER" id="PTHR32308:SF10">
    <property type="entry name" value="CITRATE LYASE SUBUNIT BETA"/>
    <property type="match status" value="1"/>
</dbReference>
<dbReference type="Gene3D" id="3.20.20.60">
    <property type="entry name" value="Phosphoenolpyruvate-binding domains"/>
    <property type="match status" value="1"/>
</dbReference>
<keyword evidence="8" id="KW-1185">Reference proteome</keyword>
<evidence type="ECO:0000313" key="7">
    <source>
        <dbReference type="EMBL" id="QDL38788.1"/>
    </source>
</evidence>
<dbReference type="PIRSF" id="PIRSF015582">
    <property type="entry name" value="Cit_lyase_B"/>
    <property type="match status" value="1"/>
</dbReference>
<dbReference type="GO" id="GO:0016829">
    <property type="term" value="F:lyase activity"/>
    <property type="evidence" value="ECO:0007669"/>
    <property type="project" value="UniProtKB-KW"/>
</dbReference>
<reference evidence="7 8" key="1">
    <citation type="submission" date="2019-01" db="EMBL/GenBank/DDBJ databases">
        <title>Genomic insights into a novel species Rhodoferax sp.</title>
        <authorList>
            <person name="Jin L."/>
        </authorList>
    </citation>
    <scope>NUCLEOTIDE SEQUENCE [LARGE SCALE GENOMIC DNA]</scope>
    <source>
        <strain evidence="7 8">CHu59-6-5</strain>
    </source>
</reference>
<comment type="cofactor">
    <cofactor evidence="1">
        <name>Mg(2+)</name>
        <dbReference type="ChEBI" id="CHEBI:18420"/>
    </cofactor>
</comment>
<name>A0A515DEE4_9BURK</name>
<dbReference type="InterPro" id="IPR011206">
    <property type="entry name" value="Citrate_lyase_beta/mcl1/mcl2"/>
</dbReference>
<evidence type="ECO:0000256" key="1">
    <source>
        <dbReference type="ARBA" id="ARBA00001946"/>
    </source>
</evidence>
<dbReference type="GO" id="GO:0006107">
    <property type="term" value="P:oxaloacetate metabolic process"/>
    <property type="evidence" value="ECO:0007669"/>
    <property type="project" value="TreeGrafter"/>
</dbReference>
<dbReference type="InterPro" id="IPR005000">
    <property type="entry name" value="Aldolase/citrate-lyase_domain"/>
</dbReference>
<proteinExistence type="predicted"/>
<dbReference type="OrthoDB" id="348111at2"/>
<feature type="binding site" evidence="5">
    <location>
        <position position="114"/>
    </location>
    <ligand>
        <name>Mg(2+)</name>
        <dbReference type="ChEBI" id="CHEBI:18420"/>
    </ligand>
</feature>
<feature type="binding site" evidence="5">
    <location>
        <position position="140"/>
    </location>
    <ligand>
        <name>Mg(2+)</name>
        <dbReference type="ChEBI" id="CHEBI:18420"/>
    </ligand>
</feature>
<keyword evidence="3 5" id="KW-0460">Magnesium</keyword>
<evidence type="ECO:0000256" key="2">
    <source>
        <dbReference type="ARBA" id="ARBA00022723"/>
    </source>
</evidence>
<evidence type="ECO:0000259" key="6">
    <source>
        <dbReference type="Pfam" id="PF03328"/>
    </source>
</evidence>
<dbReference type="Pfam" id="PF03328">
    <property type="entry name" value="HpcH_HpaI"/>
    <property type="match status" value="1"/>
</dbReference>
<keyword evidence="7" id="KW-0456">Lyase</keyword>
<gene>
    <name evidence="7" type="ORF">EUB48_16995</name>
</gene>
<protein>
    <submittedName>
        <fullName evidence="7">CoA ester lyase</fullName>
    </submittedName>
</protein>
<feature type="binding site" evidence="4">
    <location>
        <position position="61"/>
    </location>
    <ligand>
        <name>substrate</name>
    </ligand>
</feature>